<sequence>MDDQQIHEIHIYTEPLNAHLFYYLLDDGSSFDNNCDKCKASNDPKSIKICCVFYSMLNEWDAILDDLKLDKEKCCNYLIYWLYGKLSENKFSAITIHDLYDTFKKLFTKKCSKGAENDLYKIFVKSYDMSVLKNKKHLYDFIEHFSSIKELLDKVENGEKKKRVCEYLKYIISLYQKVEMQNGRKEYCPELIIFEEKFKDKGELDLINSKCNTTLNLIINEKNTTFCAEQDHETTSVRGHKIETTFRKKKFTDNTLKDVPFYNLYHEYNKNENTEKYKEYCENIYNLYGSNNEVCNLCEKLSRNLIYVSNLENEEKHNIGCSYFIHWVYEQVLSIENIKANYEKDNPVIIELYKVVNNINMREFTYKPCYVFFDYTLDEWKEWKILHDYFMNYDCTIGKKDEPIMDKCKIKCEDLFNINELYGKYINESCTYFSNKGYINERPEYFMCDEKYNPYNLYLHLNCNNENSDNNFKKVDLPEPIDYYSKYITEKSEKEYLLYKNFYKSRNTTILGDISEYDPFYPITLSAFVLLGMSLFFFIFYKFTPFRTWIHRKKRSNKKVYYNHNLKYKKEMLDQRSRSKQINSQRRRVNIAYQHSGDIFR</sequence>
<keyword evidence="1" id="KW-0472">Membrane</keyword>
<evidence type="ECO:0000313" key="2">
    <source>
        <dbReference type="EMBL" id="GAW80431.1"/>
    </source>
</evidence>
<dbReference type="AlphaFoldDB" id="A0A1Y1JD28"/>
<keyword evidence="1" id="KW-1133">Transmembrane helix</keyword>
<proteinExistence type="predicted"/>
<organism evidence="2 3">
    <name type="scientific">Plasmodium gonderi</name>
    <dbReference type="NCBI Taxonomy" id="77519"/>
    <lineage>
        <taxon>Eukaryota</taxon>
        <taxon>Sar</taxon>
        <taxon>Alveolata</taxon>
        <taxon>Apicomplexa</taxon>
        <taxon>Aconoidasida</taxon>
        <taxon>Haemosporida</taxon>
        <taxon>Plasmodiidae</taxon>
        <taxon>Plasmodium</taxon>
        <taxon>Plasmodium (Plasmodium)</taxon>
    </lineage>
</organism>
<dbReference type="RefSeq" id="XP_028543020.1">
    <property type="nucleotide sequence ID" value="XM_028687219.1"/>
</dbReference>
<dbReference type="Proteomes" id="UP000195521">
    <property type="component" value="Unassembled WGS sequence"/>
</dbReference>
<dbReference type="OMA" id="CEYISHI"/>
<gene>
    <name evidence="2" type="ORF">PGO_073460</name>
</gene>
<dbReference type="EMBL" id="BDQF01000008">
    <property type="protein sequence ID" value="GAW80431.1"/>
    <property type="molecule type" value="Genomic_DNA"/>
</dbReference>
<evidence type="ECO:0000256" key="1">
    <source>
        <dbReference type="SAM" id="Phobius"/>
    </source>
</evidence>
<evidence type="ECO:0000313" key="3">
    <source>
        <dbReference type="Proteomes" id="UP000195521"/>
    </source>
</evidence>
<dbReference type="GeneID" id="39747144"/>
<dbReference type="Pfam" id="PF05795">
    <property type="entry name" value="Plasmodium_Vir"/>
    <property type="match status" value="3"/>
</dbReference>
<dbReference type="OrthoDB" id="382374at2759"/>
<keyword evidence="3" id="KW-1185">Reference proteome</keyword>
<dbReference type="InterPro" id="IPR008780">
    <property type="entry name" value="Plasmodium_Vir"/>
</dbReference>
<name>A0A1Y1JD28_PLAGO</name>
<accession>A0A1Y1JD28</accession>
<keyword evidence="1" id="KW-0812">Transmembrane</keyword>
<protein>
    <submittedName>
        <fullName evidence="2">Variable surface protein</fullName>
    </submittedName>
</protein>
<reference evidence="3" key="1">
    <citation type="submission" date="2017-04" db="EMBL/GenBank/DDBJ databases">
        <title>Plasmodium gonderi genome.</title>
        <authorList>
            <person name="Arisue N."/>
            <person name="Honma H."/>
            <person name="Kawai S."/>
            <person name="Tougan T."/>
            <person name="Tanabe K."/>
            <person name="Horii T."/>
        </authorList>
    </citation>
    <scope>NUCLEOTIDE SEQUENCE [LARGE SCALE GENOMIC DNA]</scope>
    <source>
        <strain evidence="3">ATCC 30045</strain>
    </source>
</reference>
<comment type="caution">
    <text evidence="2">The sequence shown here is derived from an EMBL/GenBank/DDBJ whole genome shotgun (WGS) entry which is preliminary data.</text>
</comment>
<feature type="transmembrane region" description="Helical" evidence="1">
    <location>
        <begin position="520"/>
        <end position="543"/>
    </location>
</feature>